<dbReference type="RefSeq" id="WP_310281714.1">
    <property type="nucleotide sequence ID" value="NZ_JAVDWQ010000007.1"/>
</dbReference>
<feature type="chain" id="PRO_5045212913" description="Lipoprotein" evidence="1">
    <location>
        <begin position="24"/>
        <end position="163"/>
    </location>
</feature>
<proteinExistence type="predicted"/>
<protein>
    <recommendedName>
        <fullName evidence="4">Lipoprotein</fullName>
    </recommendedName>
</protein>
<dbReference type="EMBL" id="JAVDWQ010000007">
    <property type="protein sequence ID" value="MDR7210558.1"/>
    <property type="molecule type" value="Genomic_DNA"/>
</dbReference>
<keyword evidence="1" id="KW-0732">Signal</keyword>
<keyword evidence="3" id="KW-1185">Reference proteome</keyword>
<reference evidence="2 3" key="1">
    <citation type="submission" date="2023-07" db="EMBL/GenBank/DDBJ databases">
        <title>Sorghum-associated microbial communities from plants grown in Nebraska, USA.</title>
        <authorList>
            <person name="Schachtman D."/>
        </authorList>
    </citation>
    <scope>NUCLEOTIDE SEQUENCE [LARGE SCALE GENOMIC DNA]</scope>
    <source>
        <strain evidence="2 3">4129</strain>
    </source>
</reference>
<evidence type="ECO:0000313" key="3">
    <source>
        <dbReference type="Proteomes" id="UP001269081"/>
    </source>
</evidence>
<evidence type="ECO:0000256" key="1">
    <source>
        <dbReference type="SAM" id="SignalP"/>
    </source>
</evidence>
<evidence type="ECO:0000313" key="2">
    <source>
        <dbReference type="EMBL" id="MDR7210558.1"/>
    </source>
</evidence>
<gene>
    <name evidence="2" type="ORF">J2W48_002499</name>
</gene>
<evidence type="ECO:0008006" key="4">
    <source>
        <dbReference type="Google" id="ProtNLM"/>
    </source>
</evidence>
<comment type="caution">
    <text evidence="2">The sequence shown here is derived from an EMBL/GenBank/DDBJ whole genome shotgun (WGS) entry which is preliminary data.</text>
</comment>
<organism evidence="2 3">
    <name type="scientific">Flavobacterium piscis</name>
    <dbReference type="NCBI Taxonomy" id="1114874"/>
    <lineage>
        <taxon>Bacteria</taxon>
        <taxon>Pseudomonadati</taxon>
        <taxon>Bacteroidota</taxon>
        <taxon>Flavobacteriia</taxon>
        <taxon>Flavobacteriales</taxon>
        <taxon>Flavobacteriaceae</taxon>
        <taxon>Flavobacterium</taxon>
    </lineage>
</organism>
<name>A0ABU1Y8Z4_9FLAO</name>
<feature type="signal peptide" evidence="1">
    <location>
        <begin position="1"/>
        <end position="23"/>
    </location>
</feature>
<dbReference type="Proteomes" id="UP001269081">
    <property type="component" value="Unassembled WGS sequence"/>
</dbReference>
<dbReference type="PROSITE" id="PS51257">
    <property type="entry name" value="PROKAR_LIPOPROTEIN"/>
    <property type="match status" value="1"/>
</dbReference>
<sequence>MKRAIVIVVFVVMGVFVSCQKTATVTPATEEILTAPDSAAQPDPSGNQCYASTANNNTIWMSFNVNSNQEVNGKLSYSLYGKDKNEGTLIGNIYGDTLIADYTFDSEGVSSVRQVAFLQKDGTYIEGYGDVVEANGKVSFKDKKTLKFDIKNTLTKIDCNQED</sequence>
<accession>A0ABU1Y8Z4</accession>